<accession>A0A1F5TRW7</accession>
<dbReference type="EMBL" id="MFGL01000002">
    <property type="protein sequence ID" value="OGF41675.1"/>
    <property type="molecule type" value="Genomic_DNA"/>
</dbReference>
<sequence length="107" mass="12529">MVNFLPIIENSIQSKILEIRGQRVMLDRDLAMMYGVPTKRLNEQVRRNKGRFPEDFMFRLTKKEKNEVVAICDHLRDLKYSYQNPYVFTEQGVATLSSVLKSEKGIC</sequence>
<dbReference type="InterPro" id="IPR018873">
    <property type="entry name" value="KilA-N_DNA-bd_domain"/>
</dbReference>
<protein>
    <recommendedName>
        <fullName evidence="1">KilA-N DNA-binding domain-containing protein</fullName>
    </recommendedName>
</protein>
<reference evidence="2 3" key="1">
    <citation type="journal article" date="2016" name="Nat. Commun.">
        <title>Thousands of microbial genomes shed light on interconnected biogeochemical processes in an aquifer system.</title>
        <authorList>
            <person name="Anantharaman K."/>
            <person name="Brown C.T."/>
            <person name="Hug L.A."/>
            <person name="Sharon I."/>
            <person name="Castelle C.J."/>
            <person name="Probst A.J."/>
            <person name="Thomas B.C."/>
            <person name="Singh A."/>
            <person name="Wilkins M.J."/>
            <person name="Karaoz U."/>
            <person name="Brodie E.L."/>
            <person name="Williams K.H."/>
            <person name="Hubbard S.S."/>
            <person name="Banfield J.F."/>
        </authorList>
    </citation>
    <scope>NUCLEOTIDE SEQUENCE [LARGE SCALE GENOMIC DNA]</scope>
</reference>
<evidence type="ECO:0000313" key="3">
    <source>
        <dbReference type="Proteomes" id="UP000177939"/>
    </source>
</evidence>
<dbReference type="Proteomes" id="UP000177939">
    <property type="component" value="Unassembled WGS sequence"/>
</dbReference>
<organism evidence="2 3">
    <name type="scientific">Candidatus Falkowbacteria bacterium RIFOXYC2_FULL_47_12</name>
    <dbReference type="NCBI Taxonomy" id="1798004"/>
    <lineage>
        <taxon>Bacteria</taxon>
        <taxon>Candidatus Falkowiibacteriota</taxon>
    </lineage>
</organism>
<name>A0A1F5TRW7_9BACT</name>
<dbReference type="Pfam" id="PF10543">
    <property type="entry name" value="ORF6N"/>
    <property type="match status" value="1"/>
</dbReference>
<proteinExistence type="predicted"/>
<evidence type="ECO:0000259" key="1">
    <source>
        <dbReference type="Pfam" id="PF10543"/>
    </source>
</evidence>
<gene>
    <name evidence="2" type="ORF">A2477_03540</name>
</gene>
<dbReference type="AlphaFoldDB" id="A0A1F5TRW7"/>
<evidence type="ECO:0000313" key="2">
    <source>
        <dbReference type="EMBL" id="OGF41675.1"/>
    </source>
</evidence>
<comment type="caution">
    <text evidence="2">The sequence shown here is derived from an EMBL/GenBank/DDBJ whole genome shotgun (WGS) entry which is preliminary data.</text>
</comment>
<feature type="domain" description="KilA-N DNA-binding" evidence="1">
    <location>
        <begin position="14"/>
        <end position="99"/>
    </location>
</feature>